<dbReference type="AlphaFoldDB" id="A0A560FMB8"/>
<protein>
    <recommendedName>
        <fullName evidence="4">Lipoprotein</fullName>
    </recommendedName>
</protein>
<dbReference type="EMBL" id="VITN01000003">
    <property type="protein sequence ID" value="TWB22773.1"/>
    <property type="molecule type" value="Genomic_DNA"/>
</dbReference>
<evidence type="ECO:0000256" key="1">
    <source>
        <dbReference type="SAM" id="SignalP"/>
    </source>
</evidence>
<accession>A0A560FMB8</accession>
<organism evidence="2 3">
    <name type="scientific">Nitrospirillum amazonense</name>
    <dbReference type="NCBI Taxonomy" id="28077"/>
    <lineage>
        <taxon>Bacteria</taxon>
        <taxon>Pseudomonadati</taxon>
        <taxon>Pseudomonadota</taxon>
        <taxon>Alphaproteobacteria</taxon>
        <taxon>Rhodospirillales</taxon>
        <taxon>Azospirillaceae</taxon>
        <taxon>Nitrospirillum</taxon>
    </lineage>
</organism>
<evidence type="ECO:0000313" key="2">
    <source>
        <dbReference type="EMBL" id="TWB22773.1"/>
    </source>
</evidence>
<reference evidence="2 3" key="1">
    <citation type="submission" date="2019-06" db="EMBL/GenBank/DDBJ databases">
        <title>Genomic Encyclopedia of Type Strains, Phase IV (KMG-V): Genome sequencing to study the core and pangenomes of soil and plant-associated prokaryotes.</title>
        <authorList>
            <person name="Whitman W."/>
        </authorList>
    </citation>
    <scope>NUCLEOTIDE SEQUENCE [LARGE SCALE GENOMIC DNA]</scope>
    <source>
        <strain evidence="2 3">BR 11880</strain>
    </source>
</reference>
<dbReference type="Proteomes" id="UP000319859">
    <property type="component" value="Unassembled WGS sequence"/>
</dbReference>
<evidence type="ECO:0000313" key="3">
    <source>
        <dbReference type="Proteomes" id="UP000319859"/>
    </source>
</evidence>
<evidence type="ECO:0008006" key="4">
    <source>
        <dbReference type="Google" id="ProtNLM"/>
    </source>
</evidence>
<name>A0A560FMB8_9PROT</name>
<gene>
    <name evidence="2" type="ORF">FBZ89_103403</name>
</gene>
<proteinExistence type="predicted"/>
<dbReference type="PROSITE" id="PS51257">
    <property type="entry name" value="PROKAR_LIPOPROTEIN"/>
    <property type="match status" value="1"/>
</dbReference>
<feature type="signal peptide" evidence="1">
    <location>
        <begin position="1"/>
        <end position="16"/>
    </location>
</feature>
<feature type="chain" id="PRO_5021729544" description="Lipoprotein" evidence="1">
    <location>
        <begin position="17"/>
        <end position="284"/>
    </location>
</feature>
<comment type="caution">
    <text evidence="2">The sequence shown here is derived from an EMBL/GenBank/DDBJ whole genome shotgun (WGS) entry which is preliminary data.</text>
</comment>
<keyword evidence="1" id="KW-0732">Signal</keyword>
<sequence length="284" mass="29410">MRVQFMIGLAAAGALALVSGCGTTSLFSNLSNGGPVIDDSVWLFQSNTTGTKSSQMVEDSGYLPAACATSIQSSADNPAIQACAWALKQLIDVRFQHYADSLMTAFNDGNTLVDVANIGLGSAGALTGGTTSQILSAIMAGLTGTQAKVNSDILYSKSIHLIIAQMIKDRANQEAVFLARVDKYTNMWQAANDLLIYTQAGTWTHAVVQMLNDSAAQTVDCQQQTQNARIASADGGSSAVIKALAGQGTGETSGNSQTAGDGLERSTKCKLSGSAIIQAAAKSK</sequence>
<dbReference type="RefSeq" id="WP_145749322.1">
    <property type="nucleotide sequence ID" value="NZ_VITN01000003.1"/>
</dbReference>